<dbReference type="Gene3D" id="3.40.50.10240">
    <property type="entry name" value="Thiamin pyrophosphokinase, catalytic domain"/>
    <property type="match status" value="1"/>
</dbReference>
<dbReference type="AlphaFoldDB" id="A0A6J4L5K5"/>
<feature type="domain" description="SteA-like C-terminal" evidence="6">
    <location>
        <begin position="334"/>
        <end position="376"/>
    </location>
</feature>
<dbReference type="NCBIfam" id="NF040608">
    <property type="entry name" value="division_SteA"/>
    <property type="match status" value="1"/>
</dbReference>
<name>A0A6J4L5K5_9ACTN</name>
<dbReference type="EMBL" id="CADCUG010000034">
    <property type="protein sequence ID" value="CAA9323260.1"/>
    <property type="molecule type" value="Genomic_DNA"/>
</dbReference>
<accession>A0A6J4L5K5</accession>
<proteinExistence type="predicted"/>
<keyword evidence="5" id="KW-0472">Membrane</keyword>
<dbReference type="InterPro" id="IPR036759">
    <property type="entry name" value="TPK_catalytic_sf"/>
</dbReference>
<evidence type="ECO:0000256" key="5">
    <source>
        <dbReference type="SAM" id="Phobius"/>
    </source>
</evidence>
<dbReference type="InterPro" id="IPR047795">
    <property type="entry name" value="Put_SteA-like"/>
</dbReference>
<dbReference type="Pfam" id="PF12555">
    <property type="entry name" value="SteA-like_C"/>
    <property type="match status" value="1"/>
</dbReference>
<dbReference type="GO" id="GO:0004788">
    <property type="term" value="F:thiamine diphosphokinase activity"/>
    <property type="evidence" value="ECO:0007669"/>
    <property type="project" value="InterPro"/>
</dbReference>
<dbReference type="SUPFAM" id="SSF63999">
    <property type="entry name" value="Thiamin pyrophosphokinase, catalytic domain"/>
    <property type="match status" value="1"/>
</dbReference>
<organism evidence="7">
    <name type="scientific">uncultured Nocardioidaceae bacterium</name>
    <dbReference type="NCBI Taxonomy" id="253824"/>
    <lineage>
        <taxon>Bacteria</taxon>
        <taxon>Bacillati</taxon>
        <taxon>Actinomycetota</taxon>
        <taxon>Actinomycetes</taxon>
        <taxon>Propionibacteriales</taxon>
        <taxon>Nocardioidaceae</taxon>
        <taxon>environmental samples</taxon>
    </lineage>
</organism>
<evidence type="ECO:0000259" key="6">
    <source>
        <dbReference type="Pfam" id="PF12555"/>
    </source>
</evidence>
<dbReference type="GO" id="GO:0005524">
    <property type="term" value="F:ATP binding"/>
    <property type="evidence" value="ECO:0007669"/>
    <property type="project" value="UniProtKB-KW"/>
</dbReference>
<evidence type="ECO:0000256" key="3">
    <source>
        <dbReference type="ARBA" id="ARBA00022777"/>
    </source>
</evidence>
<sequence>MKLLSRRPETAAEPGVSGVARLDRRTDSLARRLRPGDIAVLDHIDLDRASAEALVACQVGAVVNAAESISGRYPNRGPQVLAAAGVLLVDAVGSDVFGALRDGQRIRVHEGMVWVDDRCVASGEVLDASRVTELTHAARSGLAAQTAAFTASAMHSLEHDRDLLLEGVGVPGLRTPIDGRHALVVAAGQDSSTQLAELRQYVRENRPVLIGVDGGADLLRDGGYRPDLVVGDADLVSDAALRSAREVVAHSRPDRRDVGQSRLERLGVASTPFISTGTSEDAALLLADCAGASLIVAIGTRTSLVDFLDTDRPGSTSTFLTRLRVGAKLVDGAAVSQLHASRLRTWPLLLLLVAGLLAVTAALAVTPVGAHWVDAAMSWATAAYDSTAASLSHFSRDGAS</sequence>
<evidence type="ECO:0000256" key="1">
    <source>
        <dbReference type="ARBA" id="ARBA00022679"/>
    </source>
</evidence>
<keyword evidence="4" id="KW-0067">ATP-binding</keyword>
<reference evidence="7" key="1">
    <citation type="submission" date="2020-02" db="EMBL/GenBank/DDBJ databases">
        <authorList>
            <person name="Meier V. D."/>
        </authorList>
    </citation>
    <scope>NUCLEOTIDE SEQUENCE</scope>
    <source>
        <strain evidence="7">AVDCRST_MAG29</strain>
    </source>
</reference>
<evidence type="ECO:0000313" key="7">
    <source>
        <dbReference type="EMBL" id="CAA9323260.1"/>
    </source>
</evidence>
<evidence type="ECO:0000256" key="2">
    <source>
        <dbReference type="ARBA" id="ARBA00022741"/>
    </source>
</evidence>
<evidence type="ECO:0000256" key="4">
    <source>
        <dbReference type="ARBA" id="ARBA00022840"/>
    </source>
</evidence>
<protein>
    <submittedName>
        <fullName evidence="7">FIG005773: conserved membrane protein ML1361</fullName>
    </submittedName>
</protein>
<dbReference type="GO" id="GO:0009229">
    <property type="term" value="P:thiamine diphosphate biosynthetic process"/>
    <property type="evidence" value="ECO:0007669"/>
    <property type="project" value="InterPro"/>
</dbReference>
<keyword evidence="1" id="KW-0808">Transferase</keyword>
<keyword evidence="2" id="KW-0547">Nucleotide-binding</keyword>
<keyword evidence="3" id="KW-0418">Kinase</keyword>
<keyword evidence="5" id="KW-0812">Transmembrane</keyword>
<dbReference type="InterPro" id="IPR022215">
    <property type="entry name" value="SteA-like_C"/>
</dbReference>
<feature type="transmembrane region" description="Helical" evidence="5">
    <location>
        <begin position="348"/>
        <end position="370"/>
    </location>
</feature>
<dbReference type="GO" id="GO:0016301">
    <property type="term" value="F:kinase activity"/>
    <property type="evidence" value="ECO:0007669"/>
    <property type="project" value="UniProtKB-KW"/>
</dbReference>
<keyword evidence="5" id="KW-1133">Transmembrane helix</keyword>
<gene>
    <name evidence="7" type="ORF">AVDCRST_MAG29-575</name>
</gene>